<evidence type="ECO:0000313" key="3">
    <source>
        <dbReference type="EMBL" id="QIZ75477.1"/>
    </source>
</evidence>
<dbReference type="EMBL" id="CP051180">
    <property type="protein sequence ID" value="QIZ75477.1"/>
    <property type="molecule type" value="Genomic_DNA"/>
</dbReference>
<dbReference type="CDD" id="cd00158">
    <property type="entry name" value="RHOD"/>
    <property type="match status" value="1"/>
</dbReference>
<dbReference type="KEGG" id="fes:HER31_00295"/>
<dbReference type="RefSeq" id="WP_168658739.1">
    <property type="nucleotide sequence ID" value="NZ_CP051180.1"/>
</dbReference>
<keyword evidence="4" id="KW-1185">Reference proteome</keyword>
<keyword evidence="1" id="KW-0732">Signal</keyword>
<protein>
    <submittedName>
        <fullName evidence="3">Rhodanese-like domain-containing protein</fullName>
    </submittedName>
</protein>
<dbReference type="SUPFAM" id="SSF52821">
    <property type="entry name" value="Rhodanese/Cell cycle control phosphatase"/>
    <property type="match status" value="1"/>
</dbReference>
<dbReference type="AlphaFoldDB" id="A0A6H1U8V5"/>
<sequence>MRTLIAILFTCLSILPVSALAGSGDDMAPAQAYRLTLDFITMQEAESLVGQEDVYFYDVNTLELWAEGFIPGAVHFFVEDWKSLLPEDKDAHLIFYCANRLCNASEIAAYSVMKLGYTHVRQMPDGIFGWRMSGRPTEQP</sequence>
<evidence type="ECO:0000313" key="4">
    <source>
        <dbReference type="Proteomes" id="UP000501602"/>
    </source>
</evidence>
<organism evidence="3 4">
    <name type="scientific">Ferrimonas lipolytica</name>
    <dbReference type="NCBI Taxonomy" id="2724191"/>
    <lineage>
        <taxon>Bacteria</taxon>
        <taxon>Pseudomonadati</taxon>
        <taxon>Pseudomonadota</taxon>
        <taxon>Gammaproteobacteria</taxon>
        <taxon>Alteromonadales</taxon>
        <taxon>Ferrimonadaceae</taxon>
        <taxon>Ferrimonas</taxon>
    </lineage>
</organism>
<dbReference type="Pfam" id="PF00581">
    <property type="entry name" value="Rhodanese"/>
    <property type="match status" value="1"/>
</dbReference>
<feature type="chain" id="PRO_5026316449" evidence="1">
    <location>
        <begin position="22"/>
        <end position="140"/>
    </location>
</feature>
<feature type="signal peptide" evidence="1">
    <location>
        <begin position="1"/>
        <end position="21"/>
    </location>
</feature>
<feature type="domain" description="Rhodanese" evidence="2">
    <location>
        <begin position="50"/>
        <end position="139"/>
    </location>
</feature>
<reference evidence="3 4" key="1">
    <citation type="submission" date="2020-04" db="EMBL/GenBank/DDBJ databases">
        <title>Ferrimonas sp. S7 isolated from sea water.</title>
        <authorList>
            <person name="Bae S.S."/>
            <person name="Baek K."/>
        </authorList>
    </citation>
    <scope>NUCLEOTIDE SEQUENCE [LARGE SCALE GENOMIC DNA]</scope>
    <source>
        <strain evidence="3 4">S7</strain>
    </source>
</reference>
<proteinExistence type="predicted"/>
<gene>
    <name evidence="3" type="ORF">HER31_00295</name>
</gene>
<dbReference type="Gene3D" id="3.40.250.10">
    <property type="entry name" value="Rhodanese-like domain"/>
    <property type="match status" value="1"/>
</dbReference>
<accession>A0A6H1U8V5</accession>
<dbReference type="PROSITE" id="PS50206">
    <property type="entry name" value="RHODANESE_3"/>
    <property type="match status" value="1"/>
</dbReference>
<dbReference type="SMART" id="SM00450">
    <property type="entry name" value="RHOD"/>
    <property type="match status" value="1"/>
</dbReference>
<dbReference type="Proteomes" id="UP000501602">
    <property type="component" value="Chromosome"/>
</dbReference>
<name>A0A6H1U8V5_9GAMM</name>
<dbReference type="InterPro" id="IPR001763">
    <property type="entry name" value="Rhodanese-like_dom"/>
</dbReference>
<evidence type="ECO:0000256" key="1">
    <source>
        <dbReference type="SAM" id="SignalP"/>
    </source>
</evidence>
<dbReference type="InterPro" id="IPR036873">
    <property type="entry name" value="Rhodanese-like_dom_sf"/>
</dbReference>
<evidence type="ECO:0000259" key="2">
    <source>
        <dbReference type="PROSITE" id="PS50206"/>
    </source>
</evidence>